<gene>
    <name evidence="20" type="ORF">C0Q70_04038</name>
</gene>
<dbReference type="PROSITE" id="PS00022">
    <property type="entry name" value="EGF_1"/>
    <property type="match status" value="4"/>
</dbReference>
<evidence type="ECO:0000256" key="14">
    <source>
        <dbReference type="SAM" id="MobiDB-lite"/>
    </source>
</evidence>
<protein>
    <recommendedName>
        <fullName evidence="22">Agrin</fullName>
    </recommendedName>
</protein>
<dbReference type="SMART" id="SM00180">
    <property type="entry name" value="EGF_Lam"/>
    <property type="match status" value="2"/>
</dbReference>
<dbReference type="Pfam" id="PF07648">
    <property type="entry name" value="Kazal_2"/>
    <property type="match status" value="9"/>
</dbReference>
<evidence type="ECO:0000256" key="8">
    <source>
        <dbReference type="ARBA" id="ARBA00022869"/>
    </source>
</evidence>
<dbReference type="InterPro" id="IPR036058">
    <property type="entry name" value="Kazal_dom_sf"/>
</dbReference>
<dbReference type="Proteomes" id="UP000245119">
    <property type="component" value="Linkage Group LG2"/>
</dbReference>
<feature type="domain" description="EGF-like" evidence="17">
    <location>
        <begin position="1514"/>
        <end position="1550"/>
    </location>
</feature>
<dbReference type="InterPro" id="IPR009030">
    <property type="entry name" value="Growth_fac_rcpt_cys_sf"/>
</dbReference>
<dbReference type="GO" id="GO:0005576">
    <property type="term" value="C:extracellular region"/>
    <property type="evidence" value="ECO:0007669"/>
    <property type="project" value="TreeGrafter"/>
</dbReference>
<feature type="domain" description="EGF-like" evidence="17">
    <location>
        <begin position="1293"/>
        <end position="1331"/>
    </location>
</feature>
<dbReference type="SUPFAM" id="SSF100895">
    <property type="entry name" value="Kazal-type serine protease inhibitors"/>
    <property type="match status" value="9"/>
</dbReference>
<feature type="domain" description="Kazal-like" evidence="19">
    <location>
        <begin position="860"/>
        <end position="917"/>
    </location>
</feature>
<dbReference type="SMART" id="SM00280">
    <property type="entry name" value="KAZAL"/>
    <property type="match status" value="9"/>
</dbReference>
<dbReference type="PROSITE" id="PS50026">
    <property type="entry name" value="EGF_3"/>
    <property type="match status" value="4"/>
</dbReference>
<feature type="domain" description="Laminin G" evidence="16">
    <location>
        <begin position="1338"/>
        <end position="1518"/>
    </location>
</feature>
<keyword evidence="5 15" id="KW-0732">Signal</keyword>
<keyword evidence="2" id="KW-0964">Secreted</keyword>
<dbReference type="Pfam" id="PF00053">
    <property type="entry name" value="EGF_laminin"/>
    <property type="match status" value="2"/>
</dbReference>
<sequence>MAVGVTVERRGGGAAFSALLLTSCLAFNKFLPLTCSEQSVRCVISREISRAPHSQAGIKDRVAVRSVLLCFRGGVYGQLEQQHAVLSCQHRCQPVFAPVCGSDNVTYASECLLQKAACVHQKRIKVKQPGVCGKRDPCEGKVCNYGAKCQPSVDGKTARCQCPSECYRYGDNLGSKPVCGSDGMDYNNICELHKAACNKLQDIRVKYYGKCDPCAGVKCNSPEICQVDEQRKPVCRCKFLCFKELDPVCGTDGKTYSNTCYMHKEACKLHKQISVLYKGECSAANNPCNKVQCGPMEECSVDRNGMASCVCPLHCEPVIRYVCGNNSRTYDSDCELRKQACLLKEYVAVAHTGQCGQDIPCKGHTCTRGMVCQVIDGQPTCVCPQCSEQYNPVCGDDGITYENECKLQQENCETGKAVQVKQRGLCNGCGDHRCEFYAICESIGNQPRCVCPSSCVQVDLPVCGSDGRTYSNECLMRVESCHRRQLITIKSRGSCDVCADVVCEHGSRCENGVCVCPIICPTAGEAVCGTDGRTYVNRCELWKISCTQHIDIEVAKAGECEGDIDQSGSGEGSGFIVDDEDCDEETCSKYGGRCVVQINGNFHCVCSLGCEAIRSPVCGSNGQSYGNECQMRQAACMLRQTITAVSMENCGDSEFDSDEPCDGAIPLVDEATGHDYDCSSGMDMCPSGSYCHITPNFAKCCKEDVHLSMQCSDTPFGCCKDGFMPAKGPNNAGCPESCHCNSLGSYGTTCDPVTRQCVCKSGVGGLRCDRCEIGFWGMQKIAEGNSGCIPCNCNPLGSERDDCAQMNGRCMCKANISGMKCDQCNNGNVLGPLGCLGPSSSPMHSCDDLNCKYGATCHMKNGVPECTCDFQCDNSEKSRDIVCGTDNQNYGSECELKLLGCRLGLEIDVAYRGPCRALPATRTTTALPSTSRSRKTTRHITGETSESDNYSSGTRRPEHEAEKPSEEKCSGSYIDGLCLSDDNCCSNNSHCRLGLCRCLPGFVASVDNRRCIELKREEPSIITLAPEKDVCADNPCYANGKCELDEILGYRCVCPLERSGPLCNRQSEFKVPSFSGRSYIQLPHIQKASRDLSIEVVFQTLNTDGIILFNAQNPDGTGDFVSLTVNGGFVEFRFDLGAGEAILRSRNPVEPGRSHRVIARRIQASGYLIVDSDPDVTGNSPITHVSLNLNDPLYLGFVPKVSQEVYNRIGVTLGLVGCIHSLRAGSRDEMIPFNLELNSPESDILSGADVSECGSNPCKSMPCKNGGTCLVLDAEMFDCKCQTGYRGVLCDDLVDSCASQPCQHGGTCTKIRSPDGFECKCTEGREGARCEKESMPQVFVPKFTGSSYMEIPLLDKVEDSLSIEIWFRPLQPNGVLFFASQLPGGVGDFISLNLVQKKLQYKYYLGGGVGILESKKTVQLDTFHKVLVSREGQDGMMIVNDQPAVKGQAQGILTQLNLAQSLFIGGFDNIRNTPAESGIETGFTGAIQRVIINGKTVDNLMASARKMSNITSYNGPPCNINPCMNNGICIPILNKAECHCPYNFMGQHCEKRADHIDKDQPVKFEGNTFLNYPNEVQRRQPAQRSNEVYVRFKTTSDNGMILFQHKGNTVRGDYLALAVIRGQVEFSYNLGKQTENNLHILRSTVDVADGQWHTATATRDLRDGMLKVDMEPEVRLSSAEGSSQLDTDGTLWVGGKASMPLGFPQEYYDGFQGCIEEIKVNGQQLHLVDHRNGHGTIAFCS</sequence>
<dbReference type="FunFam" id="2.10.25.10:FF:000095">
    <property type="entry name" value="Notch, isoform B"/>
    <property type="match status" value="1"/>
</dbReference>
<feature type="disulfide bond" evidence="12">
    <location>
        <begin position="1281"/>
        <end position="1290"/>
    </location>
</feature>
<dbReference type="Gene3D" id="2.60.120.200">
    <property type="match status" value="3"/>
</dbReference>
<keyword evidence="6" id="KW-0677">Repeat</keyword>
<evidence type="ECO:0000256" key="1">
    <source>
        <dbReference type="ARBA" id="ARBA00004302"/>
    </source>
</evidence>
<feature type="domain" description="Kazal-like" evidence="19">
    <location>
        <begin position="154"/>
        <end position="213"/>
    </location>
</feature>
<feature type="domain" description="Kazal-like" evidence="19">
    <location>
        <begin position="294"/>
        <end position="357"/>
    </location>
</feature>
<dbReference type="OrthoDB" id="88467at2759"/>
<dbReference type="PANTHER" id="PTHR10913:SF78">
    <property type="entry name" value="AGRIN"/>
    <property type="match status" value="1"/>
</dbReference>
<dbReference type="GO" id="GO:0005604">
    <property type="term" value="C:basement membrane"/>
    <property type="evidence" value="ECO:0007669"/>
    <property type="project" value="UniProtKB-SubCell"/>
</dbReference>
<feature type="domain" description="Kazal-like" evidence="19">
    <location>
        <begin position="443"/>
        <end position="497"/>
    </location>
</feature>
<feature type="domain" description="Kazal-like" evidence="19">
    <location>
        <begin position="82"/>
        <end position="134"/>
    </location>
</feature>
<feature type="disulfide bond" evidence="12">
    <location>
        <begin position="1302"/>
        <end position="1319"/>
    </location>
</feature>
<feature type="domain" description="Laminin G" evidence="16">
    <location>
        <begin position="1069"/>
        <end position="1253"/>
    </location>
</feature>
<keyword evidence="10" id="KW-0325">Glycoprotein</keyword>
<feature type="disulfide bond" evidence="13">
    <location>
        <begin position="740"/>
        <end position="757"/>
    </location>
</feature>
<dbReference type="Gene3D" id="3.30.60.30">
    <property type="match status" value="9"/>
</dbReference>
<evidence type="ECO:0000256" key="13">
    <source>
        <dbReference type="PROSITE-ProRule" id="PRU00460"/>
    </source>
</evidence>
<proteinExistence type="predicted"/>
<evidence type="ECO:0000256" key="3">
    <source>
        <dbReference type="ARBA" id="ARBA00022530"/>
    </source>
</evidence>
<dbReference type="PANTHER" id="PTHR10913">
    <property type="entry name" value="FOLLISTATIN-RELATED"/>
    <property type="match status" value="1"/>
</dbReference>
<feature type="domain" description="Laminin EGF-like" evidence="18">
    <location>
        <begin position="738"/>
        <end position="790"/>
    </location>
</feature>
<keyword evidence="7" id="KW-0221">Differentiation</keyword>
<reference evidence="20 21" key="1">
    <citation type="submission" date="2018-04" db="EMBL/GenBank/DDBJ databases">
        <title>The genome of golden apple snail Pomacea canaliculata provides insight into stress tolerance and invasive adaptation.</title>
        <authorList>
            <person name="Liu C."/>
            <person name="Liu B."/>
            <person name="Ren Y."/>
            <person name="Zhang Y."/>
            <person name="Wang H."/>
            <person name="Li S."/>
            <person name="Jiang F."/>
            <person name="Yin L."/>
            <person name="Zhang G."/>
            <person name="Qian W."/>
            <person name="Fan W."/>
        </authorList>
    </citation>
    <scope>NUCLEOTIDE SEQUENCE [LARGE SCALE GENOMIC DNA]</scope>
    <source>
        <strain evidence="20">SZHN2017</strain>
        <tissue evidence="20">Muscle</tissue>
    </source>
</reference>
<dbReference type="EMBL" id="PZQS01000002">
    <property type="protein sequence ID" value="PVD37045.1"/>
    <property type="molecule type" value="Genomic_DNA"/>
</dbReference>
<dbReference type="InterPro" id="IPR001791">
    <property type="entry name" value="Laminin_G"/>
</dbReference>
<feature type="domain" description="Kazal-like" evidence="19">
    <location>
        <begin position="382"/>
        <end position="428"/>
    </location>
</feature>
<dbReference type="PROSITE" id="PS01248">
    <property type="entry name" value="EGF_LAM_1"/>
    <property type="match status" value="1"/>
</dbReference>
<dbReference type="PROSITE" id="PS50027">
    <property type="entry name" value="EGF_LAM_2"/>
    <property type="match status" value="1"/>
</dbReference>
<dbReference type="CDD" id="cd00110">
    <property type="entry name" value="LamG"/>
    <property type="match status" value="3"/>
</dbReference>
<dbReference type="InterPro" id="IPR050653">
    <property type="entry name" value="Prot_Inhib_GrowthFact_Antg"/>
</dbReference>
<evidence type="ECO:0008006" key="22">
    <source>
        <dbReference type="Google" id="ProtNLM"/>
    </source>
</evidence>
<feature type="disulfide bond" evidence="12">
    <location>
        <begin position="1321"/>
        <end position="1330"/>
    </location>
</feature>
<feature type="compositionally biased region" description="Polar residues" evidence="14">
    <location>
        <begin position="942"/>
        <end position="954"/>
    </location>
</feature>
<dbReference type="Pfam" id="PF00008">
    <property type="entry name" value="EGF"/>
    <property type="match status" value="2"/>
</dbReference>
<evidence type="ECO:0000256" key="9">
    <source>
        <dbReference type="ARBA" id="ARBA00023157"/>
    </source>
</evidence>
<feature type="region of interest" description="Disordered" evidence="14">
    <location>
        <begin position="926"/>
        <end position="970"/>
    </location>
</feature>
<evidence type="ECO:0000256" key="2">
    <source>
        <dbReference type="ARBA" id="ARBA00022525"/>
    </source>
</evidence>
<dbReference type="CDD" id="cd00055">
    <property type="entry name" value="EGF_Lam"/>
    <property type="match status" value="2"/>
</dbReference>
<dbReference type="InterPro" id="IPR003645">
    <property type="entry name" value="Fol_N"/>
</dbReference>
<evidence type="ECO:0000256" key="4">
    <source>
        <dbReference type="ARBA" id="ARBA00022536"/>
    </source>
</evidence>
<evidence type="ECO:0000259" key="18">
    <source>
        <dbReference type="PROSITE" id="PS50027"/>
    </source>
</evidence>
<feature type="disulfide bond" evidence="13">
    <location>
        <begin position="759"/>
        <end position="768"/>
    </location>
</feature>
<dbReference type="FunFam" id="2.10.25.10:FF:000209">
    <property type="entry name" value="Laminin subunit alpha 5"/>
    <property type="match status" value="1"/>
</dbReference>
<dbReference type="PROSITE" id="PS50025">
    <property type="entry name" value="LAM_G_DOMAIN"/>
    <property type="match status" value="3"/>
</dbReference>
<dbReference type="InterPro" id="IPR013320">
    <property type="entry name" value="ConA-like_dom_sf"/>
</dbReference>
<feature type="domain" description="EGF-like" evidence="17">
    <location>
        <begin position="1027"/>
        <end position="1064"/>
    </location>
</feature>
<dbReference type="GO" id="GO:0030154">
    <property type="term" value="P:cell differentiation"/>
    <property type="evidence" value="ECO:0007669"/>
    <property type="project" value="UniProtKB-KW"/>
</dbReference>
<feature type="signal peptide" evidence="15">
    <location>
        <begin position="1"/>
        <end position="26"/>
    </location>
</feature>
<feature type="chain" id="PRO_5015500260" description="Agrin" evidence="15">
    <location>
        <begin position="27"/>
        <end position="1741"/>
    </location>
</feature>
<feature type="domain" description="Kazal-like" evidence="19">
    <location>
        <begin position="229"/>
        <end position="283"/>
    </location>
</feature>
<feature type="domain" description="EGF-like" evidence="17">
    <location>
        <begin position="1254"/>
        <end position="1291"/>
    </location>
</feature>
<feature type="disulfide bond" evidence="12">
    <location>
        <begin position="1540"/>
        <end position="1549"/>
    </location>
</feature>
<feature type="disulfide bond" evidence="13">
    <location>
        <begin position="738"/>
        <end position="750"/>
    </location>
</feature>
<comment type="subcellular location">
    <subcellularLocation>
        <location evidence="1">Secreted</location>
        <location evidence="1">Extracellular space</location>
        <location evidence="1">Extracellular matrix</location>
        <location evidence="1">Basement membrane</location>
    </subcellularLocation>
</comment>
<keyword evidence="9 12" id="KW-1015">Disulfide bond</keyword>
<comment type="caution">
    <text evidence="12">Lacks conserved residue(s) required for the propagation of feature annotation.</text>
</comment>
<evidence type="ECO:0000259" key="17">
    <source>
        <dbReference type="PROSITE" id="PS50026"/>
    </source>
</evidence>
<accession>A0A2T7PUE2</accession>
<comment type="caution">
    <text evidence="20">The sequence shown here is derived from an EMBL/GenBank/DDBJ whole genome shotgun (WGS) entry which is preliminary data.</text>
</comment>
<dbReference type="InterPro" id="IPR002350">
    <property type="entry name" value="Kazal_dom"/>
</dbReference>
<dbReference type="FunFam" id="3.30.60.30:FF:000024">
    <property type="entry name" value="Transmembrane agrin"/>
    <property type="match status" value="1"/>
</dbReference>
<dbReference type="CDD" id="cd00054">
    <property type="entry name" value="EGF_CA"/>
    <property type="match status" value="2"/>
</dbReference>
<evidence type="ECO:0000256" key="15">
    <source>
        <dbReference type="SAM" id="SignalP"/>
    </source>
</evidence>
<evidence type="ECO:0000256" key="7">
    <source>
        <dbReference type="ARBA" id="ARBA00022782"/>
    </source>
</evidence>
<dbReference type="PROSITE" id="PS01186">
    <property type="entry name" value="EGF_2"/>
    <property type="match status" value="1"/>
</dbReference>
<dbReference type="PROSITE" id="PS51465">
    <property type="entry name" value="KAZAL_2"/>
    <property type="match status" value="9"/>
</dbReference>
<feature type="domain" description="Laminin G" evidence="16">
    <location>
        <begin position="1559"/>
        <end position="1740"/>
    </location>
</feature>
<keyword evidence="11 13" id="KW-0424">Laminin EGF-like domain</keyword>
<feature type="domain" description="Kazal-like" evidence="19">
    <location>
        <begin position="515"/>
        <end position="562"/>
    </location>
</feature>
<dbReference type="SUPFAM" id="SSF57196">
    <property type="entry name" value="EGF/Laminin"/>
    <property type="match status" value="2"/>
</dbReference>
<keyword evidence="3" id="KW-0272">Extracellular matrix</keyword>
<feature type="compositionally biased region" description="Basic and acidic residues" evidence="14">
    <location>
        <begin position="955"/>
        <end position="969"/>
    </location>
</feature>
<evidence type="ECO:0000259" key="16">
    <source>
        <dbReference type="PROSITE" id="PS50025"/>
    </source>
</evidence>
<dbReference type="SUPFAM" id="SSF49899">
    <property type="entry name" value="Concanavalin A-like lectins/glucanases"/>
    <property type="match status" value="3"/>
</dbReference>
<evidence type="ECO:0000256" key="6">
    <source>
        <dbReference type="ARBA" id="ARBA00022737"/>
    </source>
</evidence>
<dbReference type="Pfam" id="PF00054">
    <property type="entry name" value="Laminin_G_1"/>
    <property type="match status" value="2"/>
</dbReference>
<evidence type="ECO:0000256" key="10">
    <source>
        <dbReference type="ARBA" id="ARBA00023180"/>
    </source>
</evidence>
<dbReference type="SMART" id="SM00179">
    <property type="entry name" value="EGF_CA"/>
    <property type="match status" value="3"/>
</dbReference>
<dbReference type="STRING" id="400727.A0A2T7PUE2"/>
<dbReference type="FunFam" id="3.30.60.30:FF:000049">
    <property type="entry name" value="Predicted protein"/>
    <property type="match status" value="1"/>
</dbReference>
<dbReference type="SMART" id="SM00282">
    <property type="entry name" value="LamG"/>
    <property type="match status" value="3"/>
</dbReference>
<dbReference type="SMART" id="SM00181">
    <property type="entry name" value="EGF"/>
    <property type="match status" value="7"/>
</dbReference>
<dbReference type="Pfam" id="PF02210">
    <property type="entry name" value="Laminin_G_2"/>
    <property type="match status" value="1"/>
</dbReference>
<feature type="disulfide bond" evidence="12">
    <location>
        <begin position="1054"/>
        <end position="1063"/>
    </location>
</feature>
<name>A0A2T7PUE2_POMCA</name>
<dbReference type="Gene3D" id="2.10.25.10">
    <property type="entry name" value="Laminin"/>
    <property type="match status" value="6"/>
</dbReference>
<feature type="domain" description="Kazal-like" evidence="19">
    <location>
        <begin position="605"/>
        <end position="663"/>
    </location>
</feature>
<dbReference type="CDD" id="cd00104">
    <property type="entry name" value="KAZAL_FS"/>
    <property type="match status" value="7"/>
</dbReference>
<organism evidence="20 21">
    <name type="scientific">Pomacea canaliculata</name>
    <name type="common">Golden apple snail</name>
    <dbReference type="NCBI Taxonomy" id="400727"/>
    <lineage>
        <taxon>Eukaryota</taxon>
        <taxon>Metazoa</taxon>
        <taxon>Spiralia</taxon>
        <taxon>Lophotrochozoa</taxon>
        <taxon>Mollusca</taxon>
        <taxon>Gastropoda</taxon>
        <taxon>Caenogastropoda</taxon>
        <taxon>Architaenioglossa</taxon>
        <taxon>Ampullarioidea</taxon>
        <taxon>Ampullariidae</taxon>
        <taxon>Pomacea</taxon>
    </lineage>
</organism>
<evidence type="ECO:0000259" key="19">
    <source>
        <dbReference type="PROSITE" id="PS51465"/>
    </source>
</evidence>
<evidence type="ECO:0000256" key="5">
    <source>
        <dbReference type="ARBA" id="ARBA00022729"/>
    </source>
</evidence>
<keyword evidence="8" id="KW-0084">Basement membrane</keyword>
<dbReference type="InterPro" id="IPR000742">
    <property type="entry name" value="EGF"/>
</dbReference>
<dbReference type="SUPFAM" id="SSF57184">
    <property type="entry name" value="Growth factor receptor domain"/>
    <property type="match status" value="1"/>
</dbReference>
<evidence type="ECO:0000313" key="20">
    <source>
        <dbReference type="EMBL" id="PVD37045.1"/>
    </source>
</evidence>
<dbReference type="SMART" id="SM00274">
    <property type="entry name" value="FOLN"/>
    <property type="match status" value="8"/>
</dbReference>
<dbReference type="GO" id="GO:0005509">
    <property type="term" value="F:calcium ion binding"/>
    <property type="evidence" value="ECO:0007669"/>
    <property type="project" value="InterPro"/>
</dbReference>
<dbReference type="InterPro" id="IPR002049">
    <property type="entry name" value="LE_dom"/>
</dbReference>
<evidence type="ECO:0000256" key="11">
    <source>
        <dbReference type="ARBA" id="ARBA00023292"/>
    </source>
</evidence>
<dbReference type="InterPro" id="IPR001881">
    <property type="entry name" value="EGF-like_Ca-bd_dom"/>
</dbReference>
<dbReference type="PRINTS" id="PR00011">
    <property type="entry name" value="EGFLAMININ"/>
</dbReference>
<keyword evidence="21" id="KW-1185">Reference proteome</keyword>
<evidence type="ECO:0000256" key="12">
    <source>
        <dbReference type="PROSITE-ProRule" id="PRU00076"/>
    </source>
</evidence>
<keyword evidence="4 12" id="KW-0245">EGF-like domain</keyword>
<evidence type="ECO:0000313" key="21">
    <source>
        <dbReference type="Proteomes" id="UP000245119"/>
    </source>
</evidence>